<evidence type="ECO:0000256" key="1">
    <source>
        <dbReference type="ARBA" id="ARBA00004141"/>
    </source>
</evidence>
<dbReference type="PANTHER" id="PTHR22779:SF6">
    <property type="entry name" value="SD17342P"/>
    <property type="match status" value="1"/>
</dbReference>
<dbReference type="Pfam" id="PF10190">
    <property type="entry name" value="Tmemb_170"/>
    <property type="match status" value="1"/>
</dbReference>
<name>A0AAE8MXR1_9PEZI</name>
<reference evidence="7" key="1">
    <citation type="submission" date="2018-03" db="EMBL/GenBank/DDBJ databases">
        <authorList>
            <person name="Guldener U."/>
        </authorList>
    </citation>
    <scope>NUCLEOTIDE SEQUENCE</scope>
</reference>
<feature type="transmembrane region" description="Helical" evidence="6">
    <location>
        <begin position="75"/>
        <end position="104"/>
    </location>
</feature>
<dbReference type="GO" id="GO:0016020">
    <property type="term" value="C:membrane"/>
    <property type="evidence" value="ECO:0007669"/>
    <property type="project" value="UniProtKB-SubCell"/>
</dbReference>
<evidence type="ECO:0000256" key="4">
    <source>
        <dbReference type="ARBA" id="ARBA00022989"/>
    </source>
</evidence>
<dbReference type="EMBL" id="ONZQ02000004">
    <property type="protein sequence ID" value="SPO01135.1"/>
    <property type="molecule type" value="Genomic_DNA"/>
</dbReference>
<evidence type="ECO:0000256" key="6">
    <source>
        <dbReference type="SAM" id="Phobius"/>
    </source>
</evidence>
<evidence type="ECO:0000313" key="8">
    <source>
        <dbReference type="Proteomes" id="UP001187682"/>
    </source>
</evidence>
<comment type="similarity">
    <text evidence="2">Belongs to the TMEM170 family.</text>
</comment>
<evidence type="ECO:0000313" key="7">
    <source>
        <dbReference type="EMBL" id="SPO01135.1"/>
    </source>
</evidence>
<comment type="subcellular location">
    <subcellularLocation>
        <location evidence="1">Membrane</location>
        <topology evidence="1">Multi-pass membrane protein</topology>
    </subcellularLocation>
</comment>
<dbReference type="InterPro" id="IPR019334">
    <property type="entry name" value="TMEM170A/B/YPR153W-like"/>
</dbReference>
<accession>A0AAE8MXR1</accession>
<feature type="transmembrane region" description="Helical" evidence="6">
    <location>
        <begin position="116"/>
        <end position="136"/>
    </location>
</feature>
<evidence type="ECO:0000256" key="2">
    <source>
        <dbReference type="ARBA" id="ARBA00006325"/>
    </source>
</evidence>
<proteinExistence type="inferred from homology"/>
<protein>
    <submittedName>
        <fullName evidence="7">Related to integral membrane protein</fullName>
    </submittedName>
</protein>
<keyword evidence="4 6" id="KW-1133">Transmembrane helix</keyword>
<dbReference type="Proteomes" id="UP001187682">
    <property type="component" value="Unassembled WGS sequence"/>
</dbReference>
<dbReference type="PANTHER" id="PTHR22779">
    <property type="entry name" value="SD17342P"/>
    <property type="match status" value="1"/>
</dbReference>
<evidence type="ECO:0000256" key="5">
    <source>
        <dbReference type="ARBA" id="ARBA00023136"/>
    </source>
</evidence>
<gene>
    <name evidence="7" type="ORF">DNG_03882</name>
</gene>
<dbReference type="AlphaFoldDB" id="A0AAE8MXR1"/>
<organism evidence="7 8">
    <name type="scientific">Cephalotrichum gorgonifer</name>
    <dbReference type="NCBI Taxonomy" id="2041049"/>
    <lineage>
        <taxon>Eukaryota</taxon>
        <taxon>Fungi</taxon>
        <taxon>Dikarya</taxon>
        <taxon>Ascomycota</taxon>
        <taxon>Pezizomycotina</taxon>
        <taxon>Sordariomycetes</taxon>
        <taxon>Hypocreomycetidae</taxon>
        <taxon>Microascales</taxon>
        <taxon>Microascaceae</taxon>
        <taxon>Cephalotrichum</taxon>
    </lineage>
</organism>
<keyword evidence="5 6" id="KW-0472">Membrane</keyword>
<feature type="transmembrane region" description="Helical" evidence="6">
    <location>
        <begin position="39"/>
        <end position="63"/>
    </location>
</feature>
<sequence>MVQRPPPNGYTSPRFPSLNWELTDPTERKERSLFYIRDIWSFTVLWTLIIYAVFHLGAAAIAVVMHGHRRSGWKFLWAVPVVYLLVAAAQALLSGSVVGLMLGAIYNAGYFSMSPWIPLAWGIINVLVLVISSFSIQGGL</sequence>
<keyword evidence="8" id="KW-1185">Reference proteome</keyword>
<keyword evidence="3 6" id="KW-0812">Transmembrane</keyword>
<comment type="caution">
    <text evidence="7">The sequence shown here is derived from an EMBL/GenBank/DDBJ whole genome shotgun (WGS) entry which is preliminary data.</text>
</comment>
<evidence type="ECO:0000256" key="3">
    <source>
        <dbReference type="ARBA" id="ARBA00022692"/>
    </source>
</evidence>